<reference evidence="1 2" key="1">
    <citation type="journal article" date="2022" name="Genome Biol. Evol.">
        <title>The Spruce Budworm Genome: Reconstructing the Evolutionary History of Antifreeze Proteins.</title>
        <authorList>
            <person name="Beliveau C."/>
            <person name="Gagne P."/>
            <person name="Picq S."/>
            <person name="Vernygora O."/>
            <person name="Keeling C.I."/>
            <person name="Pinkney K."/>
            <person name="Doucet D."/>
            <person name="Wen F."/>
            <person name="Johnston J.S."/>
            <person name="Maaroufi H."/>
            <person name="Boyle B."/>
            <person name="Laroche J."/>
            <person name="Dewar K."/>
            <person name="Juretic N."/>
            <person name="Blackburn G."/>
            <person name="Nisole A."/>
            <person name="Brunet B."/>
            <person name="Brandao M."/>
            <person name="Lumley L."/>
            <person name="Duan J."/>
            <person name="Quan G."/>
            <person name="Lucarotti C.J."/>
            <person name="Roe A.D."/>
            <person name="Sperling F.A.H."/>
            <person name="Levesque R.C."/>
            <person name="Cusson M."/>
        </authorList>
    </citation>
    <scope>NUCLEOTIDE SEQUENCE [LARGE SCALE GENOMIC DNA]</scope>
    <source>
        <strain evidence="1">Glfc:IPQL:Cfum</strain>
    </source>
</reference>
<accession>A0ACC0KES3</accession>
<dbReference type="Proteomes" id="UP001064048">
    <property type="component" value="Chromosome 5"/>
</dbReference>
<gene>
    <name evidence="1" type="ORF">MSG28_003148</name>
</gene>
<dbReference type="EMBL" id="CM046105">
    <property type="protein sequence ID" value="KAI8434612.1"/>
    <property type="molecule type" value="Genomic_DNA"/>
</dbReference>
<evidence type="ECO:0000313" key="2">
    <source>
        <dbReference type="Proteomes" id="UP001064048"/>
    </source>
</evidence>
<proteinExistence type="predicted"/>
<comment type="caution">
    <text evidence="1">The sequence shown here is derived from an EMBL/GenBank/DDBJ whole genome shotgun (WGS) entry which is preliminary data.</text>
</comment>
<evidence type="ECO:0000313" key="1">
    <source>
        <dbReference type="EMBL" id="KAI8434612.1"/>
    </source>
</evidence>
<name>A0ACC0KES3_CHOFU</name>
<keyword evidence="2" id="KW-1185">Reference proteome</keyword>
<organism evidence="1 2">
    <name type="scientific">Choristoneura fumiferana</name>
    <name type="common">Spruce budworm moth</name>
    <name type="synonym">Archips fumiferana</name>
    <dbReference type="NCBI Taxonomy" id="7141"/>
    <lineage>
        <taxon>Eukaryota</taxon>
        <taxon>Metazoa</taxon>
        <taxon>Ecdysozoa</taxon>
        <taxon>Arthropoda</taxon>
        <taxon>Hexapoda</taxon>
        <taxon>Insecta</taxon>
        <taxon>Pterygota</taxon>
        <taxon>Neoptera</taxon>
        <taxon>Endopterygota</taxon>
        <taxon>Lepidoptera</taxon>
        <taxon>Glossata</taxon>
        <taxon>Ditrysia</taxon>
        <taxon>Tortricoidea</taxon>
        <taxon>Tortricidae</taxon>
        <taxon>Tortricinae</taxon>
        <taxon>Choristoneura</taxon>
    </lineage>
</organism>
<protein>
    <submittedName>
        <fullName evidence="1">Uncharacterized protein</fullName>
    </submittedName>
</protein>
<sequence length="1004" mass="107808">MTSHRSQARRCRSGGMTLVRQARGDSPGLAQPRPNSSTLRAGPPPGKPNEVLGFTCVLVVVVLYHEAGLNEDKLVVLAHQQLVLTSTHAALLPDCTIGLSLPSTVHASEGDTSLARMWKHTSYLYSCPSNVVNVRPVTLQYTGRSGGGVQPYLNEKEQCIAGPLSTVVPTGERENGSPHYVLINVSLSLSLYLLWTLVGPNWNSFQLQAVPRGAHGRGADLRGGGGPRTEGGQLRHALELLALLDGRFAGLSGLLQGEDRVVVGKVAATVGAAVETTVGSTVVVTVGGVVVQARSSSGQSCSPSHHFSSGRQSLLVGQILVPGAHGVHRHSQEGKRACGSPDVNNTHVIKPSTHGHWSRDTQLSPSKYLAVALWQSQDVAGMPGHSTHASVVGCNGDCVGATPALGCILGKGAIQRPPSSLRGEGEVLPVLVVGADFYALQRQVRSQSQRLRTLNRLGLGTIVVGLGVVVVDTSSQPISSKRTAMASCHVSGLILTNFASNGVNICFATPEWSMGPRKTCQGKSSFYRRERVPVVSIHDLVAGDILVEERISLHQHPVYWGRARQFYLDVLVGVLGGWVPTARCGSNSAICKSRTGYIPPDTSFGSPLSLAKLGSKCSLATELKVKEEAGRGAPSQRSYFTGCLTLHAETQQCKHCCFTAGLASKMVVAIRADLAQGPALFCRQKAALVQTASGFFYTDLPDCTLVLQLKGLLEVVTEVVAGIRALLVDLPRRAQAGRRRRLRSAHLWWEGTLELTFFVLVLALAEHLYLEVRALFADLIADKPSLEAALDVEAGLLGRLVPVHVEHGSPIHTRCFFTQRHVWQASCSITSPSNTSRPSFRDMHTGLHCARGTHSDDVLFWTMCPSGQVSSIRCWMLPSPNLLQSVLFSVFLSHWPTISFTNNTVWANIFFIPNYSRHCSLVRHLNTTPLATQRCAYAASAVQTHAQSSPASHAQASRSHCSITLTASVFGQVGLSFHESANMSTEDSAMPPSGFWKSSRESEL</sequence>